<evidence type="ECO:0000313" key="2">
    <source>
        <dbReference type="EMBL" id="QUX20381.1"/>
    </source>
</evidence>
<sequence>MAEWHKSTYSDGGANCVEAREFTAGADVRDTQNREAGYLTFDRMEWAALVRSVSR</sequence>
<keyword evidence="3" id="KW-1185">Reference proteome</keyword>
<feature type="domain" description="DUF397" evidence="1">
    <location>
        <begin position="2"/>
        <end position="53"/>
    </location>
</feature>
<organism evidence="2 3">
    <name type="scientific">Nocardiopsis changdeensis</name>
    <dbReference type="NCBI Taxonomy" id="2831969"/>
    <lineage>
        <taxon>Bacteria</taxon>
        <taxon>Bacillati</taxon>
        <taxon>Actinomycetota</taxon>
        <taxon>Actinomycetes</taxon>
        <taxon>Streptosporangiales</taxon>
        <taxon>Nocardiopsidaceae</taxon>
        <taxon>Nocardiopsis</taxon>
    </lineage>
</organism>
<dbReference type="RefSeq" id="WP_220561576.1">
    <property type="nucleotide sequence ID" value="NZ_CP074133.1"/>
</dbReference>
<name>A0ABX8BDZ9_9ACTN</name>
<evidence type="ECO:0000313" key="3">
    <source>
        <dbReference type="Proteomes" id="UP000676079"/>
    </source>
</evidence>
<dbReference type="Proteomes" id="UP000676079">
    <property type="component" value="Chromosome"/>
</dbReference>
<dbReference type="EMBL" id="CP074133">
    <property type="protein sequence ID" value="QUX20381.1"/>
    <property type="molecule type" value="Genomic_DNA"/>
</dbReference>
<dbReference type="InterPro" id="IPR007278">
    <property type="entry name" value="DUF397"/>
</dbReference>
<proteinExistence type="predicted"/>
<gene>
    <name evidence="2" type="ORF">KGD84_17825</name>
</gene>
<protein>
    <submittedName>
        <fullName evidence="2">DUF397 domain-containing protein</fullName>
    </submittedName>
</protein>
<reference evidence="2 3" key="1">
    <citation type="submission" date="2021-05" db="EMBL/GenBank/DDBJ databases">
        <title>Direct Submission.</title>
        <authorList>
            <person name="Li K."/>
            <person name="Gao J."/>
        </authorList>
    </citation>
    <scope>NUCLEOTIDE SEQUENCE [LARGE SCALE GENOMIC DNA]</scope>
    <source>
        <strain evidence="2 3">Mg02</strain>
    </source>
</reference>
<dbReference type="Pfam" id="PF04149">
    <property type="entry name" value="DUF397"/>
    <property type="match status" value="1"/>
</dbReference>
<evidence type="ECO:0000259" key="1">
    <source>
        <dbReference type="Pfam" id="PF04149"/>
    </source>
</evidence>
<accession>A0ABX8BDZ9</accession>